<evidence type="ECO:0000256" key="2">
    <source>
        <dbReference type="ARBA" id="ARBA00022692"/>
    </source>
</evidence>
<dbReference type="AlphaFoldDB" id="A0AAW7T4B4"/>
<keyword evidence="1" id="KW-1003">Cell membrane</keyword>
<feature type="transmembrane region" description="Helical" evidence="5">
    <location>
        <begin position="73"/>
        <end position="93"/>
    </location>
</feature>
<keyword evidence="3 5" id="KW-1133">Transmembrane helix</keyword>
<evidence type="ECO:0000313" key="7">
    <source>
        <dbReference type="Proteomes" id="UP001171620"/>
    </source>
</evidence>
<comment type="caution">
    <text evidence="6">The sequence shown here is derived from an EMBL/GenBank/DDBJ whole genome shotgun (WGS) entry which is preliminary data.</text>
</comment>
<organism evidence="6 7">
    <name type="scientific">Burkholderia vietnamiensis</name>
    <dbReference type="NCBI Taxonomy" id="60552"/>
    <lineage>
        <taxon>Bacteria</taxon>
        <taxon>Pseudomonadati</taxon>
        <taxon>Pseudomonadota</taxon>
        <taxon>Betaproteobacteria</taxon>
        <taxon>Burkholderiales</taxon>
        <taxon>Burkholderiaceae</taxon>
        <taxon>Burkholderia</taxon>
        <taxon>Burkholderia cepacia complex</taxon>
    </lineage>
</organism>
<evidence type="ECO:0000256" key="5">
    <source>
        <dbReference type="SAM" id="Phobius"/>
    </source>
</evidence>
<feature type="transmembrane region" description="Helical" evidence="5">
    <location>
        <begin position="169"/>
        <end position="188"/>
    </location>
</feature>
<name>A0AAW7T4B4_BURVI</name>
<dbReference type="PANTHER" id="PTHR35529">
    <property type="entry name" value="MANGANESE EFFLUX PUMP MNTP-RELATED"/>
    <property type="match status" value="1"/>
</dbReference>
<dbReference type="EMBL" id="JAUJRV010000015">
    <property type="protein sequence ID" value="MDN7797090.1"/>
    <property type="molecule type" value="Genomic_DNA"/>
</dbReference>
<sequence>MSASWVTIVTTSALIGVGSNLDNTGVGLAFGAAGVRVPAWVNVVINAIGFCFVTAACFATATVRHYLSAQTAARLAAGALIAVALVCWYTGYVHHRLAAGRKPMKIRQPGWHEAIVLGFGLSFTNLVGGFSATLADPRMIWPTVAAITVAGYLAISIGNALARGLLAPWLGRFSPLVAGLILIGVGIHELV</sequence>
<keyword evidence="4 5" id="KW-0472">Membrane</keyword>
<evidence type="ECO:0000313" key="6">
    <source>
        <dbReference type="EMBL" id="MDN7797090.1"/>
    </source>
</evidence>
<dbReference type="RefSeq" id="WP_117337747.1">
    <property type="nucleotide sequence ID" value="NZ_JAUJRV010000015.1"/>
</dbReference>
<accession>A0AAW7T4B4</accession>
<proteinExistence type="predicted"/>
<evidence type="ECO:0000256" key="4">
    <source>
        <dbReference type="ARBA" id="ARBA00023136"/>
    </source>
</evidence>
<protein>
    <recommendedName>
        <fullName evidence="8">Integral membrane protein</fullName>
    </recommendedName>
</protein>
<dbReference type="InterPro" id="IPR003810">
    <property type="entry name" value="Mntp/YtaF"/>
</dbReference>
<feature type="transmembrane region" description="Helical" evidence="5">
    <location>
        <begin position="39"/>
        <end position="61"/>
    </location>
</feature>
<feature type="transmembrane region" description="Helical" evidence="5">
    <location>
        <begin position="140"/>
        <end position="162"/>
    </location>
</feature>
<keyword evidence="2 5" id="KW-0812">Transmembrane</keyword>
<gene>
    <name evidence="6" type="ORF">QZM33_19315</name>
</gene>
<reference evidence="6" key="1">
    <citation type="submission" date="2023-07" db="EMBL/GenBank/DDBJ databases">
        <title>A collection of bacterial strains from the Burkholderia cepacia Research Laboratory and Repository.</title>
        <authorList>
            <person name="Lipuma J."/>
            <person name="Spilker T."/>
            <person name="Caverly L."/>
        </authorList>
    </citation>
    <scope>NUCLEOTIDE SEQUENCE</scope>
    <source>
        <strain evidence="6">AU44268</strain>
    </source>
</reference>
<evidence type="ECO:0000256" key="1">
    <source>
        <dbReference type="ARBA" id="ARBA00022475"/>
    </source>
</evidence>
<dbReference type="PANTHER" id="PTHR35529:SF2">
    <property type="entry name" value="SPORULATION PROTEIN YTAF-RELATED"/>
    <property type="match status" value="1"/>
</dbReference>
<evidence type="ECO:0000256" key="3">
    <source>
        <dbReference type="ARBA" id="ARBA00022989"/>
    </source>
</evidence>
<feature type="transmembrane region" description="Helical" evidence="5">
    <location>
        <begin position="114"/>
        <end position="134"/>
    </location>
</feature>
<evidence type="ECO:0008006" key="8">
    <source>
        <dbReference type="Google" id="ProtNLM"/>
    </source>
</evidence>
<dbReference type="Proteomes" id="UP001171620">
    <property type="component" value="Unassembled WGS sequence"/>
</dbReference>